<dbReference type="PANTHER" id="PTHR39159">
    <property type="match status" value="1"/>
</dbReference>
<keyword evidence="1" id="KW-0378">Hydrolase</keyword>
<name>A0A502CUI2_9MICO</name>
<dbReference type="InterPro" id="IPR035930">
    <property type="entry name" value="FomD-like_sf"/>
</dbReference>
<dbReference type="AlphaFoldDB" id="A0A502CUI2"/>
<evidence type="ECO:0000313" key="4">
    <source>
        <dbReference type="Proteomes" id="UP000317722"/>
    </source>
</evidence>
<evidence type="ECO:0000256" key="1">
    <source>
        <dbReference type="ARBA" id="ARBA00022801"/>
    </source>
</evidence>
<dbReference type="EMBL" id="RCZM01000003">
    <property type="protein sequence ID" value="TPG16897.1"/>
    <property type="molecule type" value="Genomic_DNA"/>
</dbReference>
<feature type="domain" description="DUF402" evidence="2">
    <location>
        <begin position="47"/>
        <end position="147"/>
    </location>
</feature>
<dbReference type="InterPro" id="IPR007295">
    <property type="entry name" value="DUF402"/>
</dbReference>
<evidence type="ECO:0000259" key="2">
    <source>
        <dbReference type="Pfam" id="PF04167"/>
    </source>
</evidence>
<dbReference type="Gene3D" id="2.40.380.10">
    <property type="entry name" value="FomD-like"/>
    <property type="match status" value="1"/>
</dbReference>
<dbReference type="Pfam" id="PF04167">
    <property type="entry name" value="DUF402"/>
    <property type="match status" value="1"/>
</dbReference>
<dbReference type="Proteomes" id="UP000317722">
    <property type="component" value="Unassembled WGS sequence"/>
</dbReference>
<dbReference type="PANTHER" id="PTHR39159:SF1">
    <property type="entry name" value="UPF0374 PROTEIN YGAC"/>
    <property type="match status" value="1"/>
</dbReference>
<dbReference type="SUPFAM" id="SSF159234">
    <property type="entry name" value="FomD-like"/>
    <property type="match status" value="1"/>
</dbReference>
<gene>
    <name evidence="3" type="ORF">EAH86_08875</name>
</gene>
<proteinExistence type="predicted"/>
<dbReference type="InterPro" id="IPR050212">
    <property type="entry name" value="Ntdp-like"/>
</dbReference>
<keyword evidence="4" id="KW-1185">Reference proteome</keyword>
<dbReference type="GO" id="GO:0016787">
    <property type="term" value="F:hydrolase activity"/>
    <property type="evidence" value="ECO:0007669"/>
    <property type="project" value="UniProtKB-KW"/>
</dbReference>
<protein>
    <submittedName>
        <fullName evidence="3">DUF402 domain-containing protein</fullName>
    </submittedName>
</protein>
<evidence type="ECO:0000313" key="3">
    <source>
        <dbReference type="EMBL" id="TPG16897.1"/>
    </source>
</evidence>
<sequence length="169" mass="18872">MRARYTKWGGKRHHGADLVYLGADEHGDWLGDPVGNQWSGGPKSFMSVTDNVLLVPRGRGMTAMFYSEHPEQAFELYVDITTPPAWDGDRVTAVDLDLDVIRRFDGSWYVDDEDEFAEHQVSYGYPSELVAAAEAECARVSAEIRSGATVLAMETAAPWRAVFRTLQSR</sequence>
<organism evidence="3 4">
    <name type="scientific">Pedococcus bigeumensis</name>
    <dbReference type="NCBI Taxonomy" id="433644"/>
    <lineage>
        <taxon>Bacteria</taxon>
        <taxon>Bacillati</taxon>
        <taxon>Actinomycetota</taxon>
        <taxon>Actinomycetes</taxon>
        <taxon>Micrococcales</taxon>
        <taxon>Intrasporangiaceae</taxon>
        <taxon>Pedococcus</taxon>
    </lineage>
</organism>
<reference evidence="3 4" key="1">
    <citation type="journal article" date="2019" name="Environ. Microbiol.">
        <title>Species interactions and distinct microbial communities in high Arctic permafrost affected cryosols are associated with the CH4 and CO2 gas fluxes.</title>
        <authorList>
            <person name="Altshuler I."/>
            <person name="Hamel J."/>
            <person name="Turney S."/>
            <person name="Magnuson E."/>
            <person name="Levesque R."/>
            <person name="Greer C."/>
            <person name="Whyte L.G."/>
        </authorList>
    </citation>
    <scope>NUCLEOTIDE SEQUENCE [LARGE SCALE GENOMIC DNA]</scope>
    <source>
        <strain evidence="3 4">S9.3A</strain>
    </source>
</reference>
<comment type="caution">
    <text evidence="3">The sequence shown here is derived from an EMBL/GenBank/DDBJ whole genome shotgun (WGS) entry which is preliminary data.</text>
</comment>
<accession>A0A502CUI2</accession>